<comment type="caution">
    <text evidence="1">The sequence shown here is derived from an EMBL/GenBank/DDBJ whole genome shotgun (WGS) entry which is preliminary data.</text>
</comment>
<evidence type="ECO:0000313" key="1">
    <source>
        <dbReference type="EMBL" id="OHA67954.1"/>
    </source>
</evidence>
<organism evidence="1 2">
    <name type="scientific">Candidatus Wildermuthbacteria bacterium RIFCSPHIGHO2_02_FULL_47_17</name>
    <dbReference type="NCBI Taxonomy" id="1802452"/>
    <lineage>
        <taxon>Bacteria</taxon>
        <taxon>Candidatus Wildermuthiibacteriota</taxon>
    </lineage>
</organism>
<sequence>MISKEDYYFRIDERQNTLDSLHKTRVFLSKIDEDEFYWKWAMIALHNALYGSMILVLQGTNPVRVEDKKKTEQMKKLRQKKNPLEADTGERYVISFNEALRRIQRPEFMKMYVGSKFVCITPEAEKYKQMPEHSDKAEFFAPELSVSLEHLNDYIRNQFLHYFPISISFGKGGFVQIIADIAKLIEFLLLRCGNFRIDSDEESNFIKGEISAISDLVTGLKGKHLPNE</sequence>
<name>A0A1G2R523_9BACT</name>
<dbReference type="EMBL" id="MHTX01000030">
    <property type="protein sequence ID" value="OHA67954.1"/>
    <property type="molecule type" value="Genomic_DNA"/>
</dbReference>
<evidence type="ECO:0008006" key="3">
    <source>
        <dbReference type="Google" id="ProtNLM"/>
    </source>
</evidence>
<accession>A0A1G2R523</accession>
<proteinExistence type="predicted"/>
<dbReference type="AlphaFoldDB" id="A0A1G2R523"/>
<gene>
    <name evidence="1" type="ORF">A3D59_02900</name>
</gene>
<protein>
    <recommendedName>
        <fullName evidence="3">HEPN domain-containing protein</fullName>
    </recommendedName>
</protein>
<reference evidence="1 2" key="1">
    <citation type="journal article" date="2016" name="Nat. Commun.">
        <title>Thousands of microbial genomes shed light on interconnected biogeochemical processes in an aquifer system.</title>
        <authorList>
            <person name="Anantharaman K."/>
            <person name="Brown C.T."/>
            <person name="Hug L.A."/>
            <person name="Sharon I."/>
            <person name="Castelle C.J."/>
            <person name="Probst A.J."/>
            <person name="Thomas B.C."/>
            <person name="Singh A."/>
            <person name="Wilkins M.J."/>
            <person name="Karaoz U."/>
            <person name="Brodie E.L."/>
            <person name="Williams K.H."/>
            <person name="Hubbard S.S."/>
            <person name="Banfield J.F."/>
        </authorList>
    </citation>
    <scope>NUCLEOTIDE SEQUENCE [LARGE SCALE GENOMIC DNA]</scope>
</reference>
<evidence type="ECO:0000313" key="2">
    <source>
        <dbReference type="Proteomes" id="UP000179258"/>
    </source>
</evidence>
<dbReference type="Proteomes" id="UP000179258">
    <property type="component" value="Unassembled WGS sequence"/>
</dbReference>